<keyword evidence="2" id="KW-1185">Reference proteome</keyword>
<dbReference type="AlphaFoldDB" id="A0A392UPW6"/>
<dbReference type="EMBL" id="LXQA010867837">
    <property type="protein sequence ID" value="MCI74787.1"/>
    <property type="molecule type" value="Genomic_DNA"/>
</dbReference>
<sequence>DGKSIGFWKEKWVGEVPLVELYPNLFGIECYKNAALAGRIPDNGHNQDWNWFWRVDLSESEMEEV</sequence>
<dbReference type="Proteomes" id="UP000265520">
    <property type="component" value="Unassembled WGS sequence"/>
</dbReference>
<name>A0A392UPW6_9FABA</name>
<organism evidence="1 2">
    <name type="scientific">Trifolium medium</name>
    <dbReference type="NCBI Taxonomy" id="97028"/>
    <lineage>
        <taxon>Eukaryota</taxon>
        <taxon>Viridiplantae</taxon>
        <taxon>Streptophyta</taxon>
        <taxon>Embryophyta</taxon>
        <taxon>Tracheophyta</taxon>
        <taxon>Spermatophyta</taxon>
        <taxon>Magnoliopsida</taxon>
        <taxon>eudicotyledons</taxon>
        <taxon>Gunneridae</taxon>
        <taxon>Pentapetalae</taxon>
        <taxon>rosids</taxon>
        <taxon>fabids</taxon>
        <taxon>Fabales</taxon>
        <taxon>Fabaceae</taxon>
        <taxon>Papilionoideae</taxon>
        <taxon>50 kb inversion clade</taxon>
        <taxon>NPAAA clade</taxon>
        <taxon>Hologalegina</taxon>
        <taxon>IRL clade</taxon>
        <taxon>Trifolieae</taxon>
        <taxon>Trifolium</taxon>
    </lineage>
</organism>
<comment type="caution">
    <text evidence="1">The sequence shown here is derived from an EMBL/GenBank/DDBJ whole genome shotgun (WGS) entry which is preliminary data.</text>
</comment>
<evidence type="ECO:0000313" key="1">
    <source>
        <dbReference type="EMBL" id="MCI74787.1"/>
    </source>
</evidence>
<accession>A0A392UPW6</accession>
<reference evidence="1 2" key="1">
    <citation type="journal article" date="2018" name="Front. Plant Sci.">
        <title>Red Clover (Trifolium pratense) and Zigzag Clover (T. medium) - A Picture of Genomic Similarities and Differences.</title>
        <authorList>
            <person name="Dluhosova J."/>
            <person name="Istvanek J."/>
            <person name="Nedelnik J."/>
            <person name="Repkova J."/>
        </authorList>
    </citation>
    <scope>NUCLEOTIDE SEQUENCE [LARGE SCALE GENOMIC DNA]</scope>
    <source>
        <strain evidence="2">cv. 10/8</strain>
        <tissue evidence="1">Leaf</tissue>
    </source>
</reference>
<proteinExistence type="predicted"/>
<evidence type="ECO:0000313" key="2">
    <source>
        <dbReference type="Proteomes" id="UP000265520"/>
    </source>
</evidence>
<protein>
    <submittedName>
        <fullName evidence="1">Uncharacterized protein</fullName>
    </submittedName>
</protein>
<feature type="non-terminal residue" evidence="1">
    <location>
        <position position="1"/>
    </location>
</feature>